<dbReference type="PANTHER" id="PTHR24171:SF9">
    <property type="entry name" value="ANKYRIN REPEAT DOMAIN-CONTAINING PROTEIN 39"/>
    <property type="match status" value="1"/>
</dbReference>
<evidence type="ECO:0000256" key="3">
    <source>
        <dbReference type="PROSITE-ProRule" id="PRU00023"/>
    </source>
</evidence>
<gene>
    <name evidence="4" type="ORF">TL16_g10865</name>
</gene>
<evidence type="ECO:0000256" key="2">
    <source>
        <dbReference type="ARBA" id="ARBA00023043"/>
    </source>
</evidence>
<feature type="repeat" description="ANK" evidence="3">
    <location>
        <begin position="148"/>
        <end position="180"/>
    </location>
</feature>
<name>A0A9W7BGG3_9STRA</name>
<dbReference type="InterPro" id="IPR002110">
    <property type="entry name" value="Ankyrin_rpt"/>
</dbReference>
<dbReference type="Proteomes" id="UP001162640">
    <property type="component" value="Unassembled WGS sequence"/>
</dbReference>
<dbReference type="SUPFAM" id="SSF48403">
    <property type="entry name" value="Ankyrin repeat"/>
    <property type="match status" value="1"/>
</dbReference>
<reference evidence="5" key="1">
    <citation type="journal article" date="2023" name="Commun. Biol.">
        <title>Genome analysis of Parmales, the sister group of diatoms, reveals the evolutionary specialization of diatoms from phago-mixotrophs to photoautotrophs.</title>
        <authorList>
            <person name="Ban H."/>
            <person name="Sato S."/>
            <person name="Yoshikawa S."/>
            <person name="Yamada K."/>
            <person name="Nakamura Y."/>
            <person name="Ichinomiya M."/>
            <person name="Sato N."/>
            <person name="Blanc-Mathieu R."/>
            <person name="Endo H."/>
            <person name="Kuwata A."/>
            <person name="Ogata H."/>
        </authorList>
    </citation>
    <scope>NUCLEOTIDE SEQUENCE [LARGE SCALE GENOMIC DNA]</scope>
</reference>
<evidence type="ECO:0000313" key="5">
    <source>
        <dbReference type="Proteomes" id="UP001162640"/>
    </source>
</evidence>
<dbReference type="InterPro" id="IPR036770">
    <property type="entry name" value="Ankyrin_rpt-contain_sf"/>
</dbReference>
<dbReference type="Gene3D" id="1.25.40.20">
    <property type="entry name" value="Ankyrin repeat-containing domain"/>
    <property type="match status" value="1"/>
</dbReference>
<dbReference type="AlphaFoldDB" id="A0A9W7BGG3"/>
<evidence type="ECO:0000256" key="1">
    <source>
        <dbReference type="ARBA" id="ARBA00022737"/>
    </source>
</evidence>
<keyword evidence="1" id="KW-0677">Repeat</keyword>
<dbReference type="PROSITE" id="PS50297">
    <property type="entry name" value="ANK_REP_REGION"/>
    <property type="match status" value="2"/>
</dbReference>
<dbReference type="EMBL" id="BLQM01000395">
    <property type="protein sequence ID" value="GMH87465.1"/>
    <property type="molecule type" value="Genomic_DNA"/>
</dbReference>
<dbReference type="PROSITE" id="PS50088">
    <property type="entry name" value="ANK_REPEAT"/>
    <property type="match status" value="2"/>
</dbReference>
<organism evidence="4 5">
    <name type="scientific">Triparma laevis f. inornata</name>
    <dbReference type="NCBI Taxonomy" id="1714386"/>
    <lineage>
        <taxon>Eukaryota</taxon>
        <taxon>Sar</taxon>
        <taxon>Stramenopiles</taxon>
        <taxon>Ochrophyta</taxon>
        <taxon>Bolidophyceae</taxon>
        <taxon>Parmales</taxon>
        <taxon>Triparmaceae</taxon>
        <taxon>Triparma</taxon>
    </lineage>
</organism>
<dbReference type="Pfam" id="PF12796">
    <property type="entry name" value="Ank_2"/>
    <property type="match status" value="1"/>
</dbReference>
<sequence length="268" mass="28540">MGASASSLPDKVTLDQAKSLAGDRFDDAKWQEAADPEGNVTKETFLSWGNAAPVPGGGVTKEQAEAEAAADMQAADAAGIDWKAVHSCIRWAKPVDEVALIILSPAHSNCVDTGNGNYPIHIAAQNGHFDLVKWLVANGAKVNVQNGTGQTPLHMAISYDYGEVSGHLLSSGANVEICNWDGNPAKFGIDGDKDPNDPIFLLDSCKTTEQALAALSAMEERSKTDKESIDKSKFAMTGMQVKKGTKSLEKESWTPECQARFGEVMGML</sequence>
<accession>A0A9W7BGG3</accession>
<evidence type="ECO:0000313" key="4">
    <source>
        <dbReference type="EMBL" id="GMH87465.1"/>
    </source>
</evidence>
<proteinExistence type="predicted"/>
<protein>
    <submittedName>
        <fullName evidence="4">Uncharacterized protein</fullName>
    </submittedName>
</protein>
<dbReference type="SMART" id="SM00248">
    <property type="entry name" value="ANK"/>
    <property type="match status" value="2"/>
</dbReference>
<feature type="repeat" description="ANK" evidence="3">
    <location>
        <begin position="115"/>
        <end position="147"/>
    </location>
</feature>
<keyword evidence="2 3" id="KW-0040">ANK repeat</keyword>
<dbReference type="PANTHER" id="PTHR24171">
    <property type="entry name" value="ANKYRIN REPEAT DOMAIN-CONTAINING PROTEIN 39-RELATED"/>
    <property type="match status" value="1"/>
</dbReference>
<comment type="caution">
    <text evidence="4">The sequence shown here is derived from an EMBL/GenBank/DDBJ whole genome shotgun (WGS) entry which is preliminary data.</text>
</comment>